<dbReference type="OrthoDB" id="2966241at2"/>
<organism evidence="1 2">
    <name type="scientific">Aureibacillus halotolerans</name>
    <dbReference type="NCBI Taxonomy" id="1508390"/>
    <lineage>
        <taxon>Bacteria</taxon>
        <taxon>Bacillati</taxon>
        <taxon>Bacillota</taxon>
        <taxon>Bacilli</taxon>
        <taxon>Bacillales</taxon>
        <taxon>Bacillaceae</taxon>
        <taxon>Aureibacillus</taxon>
    </lineage>
</organism>
<evidence type="ECO:0008006" key="3">
    <source>
        <dbReference type="Google" id="ProtNLM"/>
    </source>
</evidence>
<dbReference type="AlphaFoldDB" id="A0A4R6UAJ2"/>
<sequence>MNGNFVNIVGYQFEKVHTGVICLLLDTTNTFVPLNDKYKVVSKLYDACGVPVPFSQKELVSISCKPEYSFGRRRKIDLVIELALVNRPTKYFVIEMKVDSIPYSKQLEGTRHDFIEKKCDKKNVQFLLFLFGSSQVCKVPPLHSFTVFRLPDILDSFSCLSIDHYIYKDWLRALKQENDCKDNISHALDQAPGIWNASYWRERN</sequence>
<dbReference type="Proteomes" id="UP000295632">
    <property type="component" value="Unassembled WGS sequence"/>
</dbReference>
<accession>A0A4R6UAJ2</accession>
<protein>
    <recommendedName>
        <fullName evidence="3">PD-(D/E)XK nuclease superfamily protein</fullName>
    </recommendedName>
</protein>
<reference evidence="1 2" key="1">
    <citation type="submission" date="2019-03" db="EMBL/GenBank/DDBJ databases">
        <title>Genomic Encyclopedia of Type Strains, Phase IV (KMG-IV): sequencing the most valuable type-strain genomes for metagenomic binning, comparative biology and taxonomic classification.</title>
        <authorList>
            <person name="Goeker M."/>
        </authorList>
    </citation>
    <scope>NUCLEOTIDE SEQUENCE [LARGE SCALE GENOMIC DNA]</scope>
    <source>
        <strain evidence="1 2">DSM 28697</strain>
    </source>
</reference>
<proteinExistence type="predicted"/>
<keyword evidence="2" id="KW-1185">Reference proteome</keyword>
<gene>
    <name evidence="1" type="ORF">EV213_101332</name>
</gene>
<comment type="caution">
    <text evidence="1">The sequence shown here is derived from an EMBL/GenBank/DDBJ whole genome shotgun (WGS) entry which is preliminary data.</text>
</comment>
<dbReference type="RefSeq" id="WP_133578724.1">
    <property type="nucleotide sequence ID" value="NZ_SNYJ01000001.1"/>
</dbReference>
<evidence type="ECO:0000313" key="1">
    <source>
        <dbReference type="EMBL" id="TDQ42902.1"/>
    </source>
</evidence>
<name>A0A4R6UAJ2_9BACI</name>
<dbReference type="EMBL" id="SNYJ01000001">
    <property type="protein sequence ID" value="TDQ42902.1"/>
    <property type="molecule type" value="Genomic_DNA"/>
</dbReference>
<evidence type="ECO:0000313" key="2">
    <source>
        <dbReference type="Proteomes" id="UP000295632"/>
    </source>
</evidence>